<organism evidence="4 5">
    <name type="scientific">Rotaria sordida</name>
    <dbReference type="NCBI Taxonomy" id="392033"/>
    <lineage>
        <taxon>Eukaryota</taxon>
        <taxon>Metazoa</taxon>
        <taxon>Spiralia</taxon>
        <taxon>Gnathifera</taxon>
        <taxon>Rotifera</taxon>
        <taxon>Eurotatoria</taxon>
        <taxon>Bdelloidea</taxon>
        <taxon>Philodinida</taxon>
        <taxon>Philodinidae</taxon>
        <taxon>Rotaria</taxon>
    </lineage>
</organism>
<keyword evidence="2" id="KW-0812">Transmembrane</keyword>
<proteinExistence type="inferred from homology"/>
<gene>
    <name evidence="4" type="ORF">ZHD862_LOCUS12486</name>
</gene>
<sequence length="926" mass="108250">MSEIQIIRNNEFNGAMSNISKDNNRFQMSKNSIQEKIDTFWNYYSKFLIRFSWLILILSSLITIGLTICFFNFMQIRPFDETNFFIPNGQALQNIQRIQTIFGNDKNFRVHQQMSLYPAIDIIIKRKLQTNYKNINETNMLTHEIIDEVRSLDHQIQSFQIKNSDNTMKYNYSMLCAMMNRACLIDGNYLLSDRFRQDALYLKYKSDEIYIDSATGANGISSFIFGKNHQIINVTSPESDYVDEEEEEKENLDLTTPPSLTEIISYVPIFRLRYSLNITTNEFHYLSTKWENEILHYLNEKFQSNLTYLSVSSSTAISDTVSKHARDEGPFTAIMLLIFFIFVCFFISIQGNFHTSVGYLSLFGIISFILSSGATFGLISIFKIQIIEPMSLVVFAVAIIDCMRVSILCGEYHRIINLHIPTSSTNVLTKINIEKILPSILKYSRPYFLSSILIQIIVYLILSLISPIPCTKYLSLTLILYVFINYLTHCTFFSSCLVITLQRIKSRRHCLSCHHLSNDYYIKNRKKSIEKIFFQKLKKFFENINPIFKKIFSGFLCLLTLICIIFSIWLIFSIDTRLFDDKFLPRNSSSLRSYMKSQNEDYNIGPVIMFVIPQPIDYQNKKNQLLIHRIIEQCQNETTTNNFKLVWIDHEDINHLLTSKDPIDVRITPYSQNDIIFSEENNKTIIKSSRFYCQYKSIKGDRKDLRTMNNLYTYTRQSSIPSIFPYSLVFPHYESLGQIRMDIYLLILLMAIITILITFVMFISFKKALLIFLHLLTLLSGGLTCLYLFHNFSFNFANAPWLYIMPIIFLDTIIHTTFNIRKSKWKYNRILFSLIISLIIFSFFPVETYIFHIICYSLIYQSIICFILINIILPSWFYMIETISKKKNKRTKIPSTIIIDTNQSLIVGTEIQNLACETNGNMNGSI</sequence>
<feature type="transmembrane region" description="Helical" evidence="2">
    <location>
        <begin position="769"/>
        <end position="789"/>
    </location>
</feature>
<dbReference type="Proteomes" id="UP000663864">
    <property type="component" value="Unassembled WGS sequence"/>
</dbReference>
<dbReference type="GO" id="GO:0016020">
    <property type="term" value="C:membrane"/>
    <property type="evidence" value="ECO:0007669"/>
    <property type="project" value="TreeGrafter"/>
</dbReference>
<dbReference type="PANTHER" id="PTHR10796">
    <property type="entry name" value="PATCHED-RELATED"/>
    <property type="match status" value="1"/>
</dbReference>
<evidence type="ECO:0000259" key="3">
    <source>
        <dbReference type="PROSITE" id="PS50156"/>
    </source>
</evidence>
<reference evidence="4" key="1">
    <citation type="submission" date="2021-02" db="EMBL/GenBank/DDBJ databases">
        <authorList>
            <person name="Nowell W R."/>
        </authorList>
    </citation>
    <scope>NUCLEOTIDE SEQUENCE</scope>
</reference>
<dbReference type="InterPro" id="IPR051697">
    <property type="entry name" value="Patched_domain-protein"/>
</dbReference>
<dbReference type="AlphaFoldDB" id="A0A814GRF9"/>
<dbReference type="EMBL" id="CAJNOT010000492">
    <property type="protein sequence ID" value="CAF1000274.1"/>
    <property type="molecule type" value="Genomic_DNA"/>
</dbReference>
<evidence type="ECO:0000256" key="1">
    <source>
        <dbReference type="ARBA" id="ARBA00005585"/>
    </source>
</evidence>
<dbReference type="PROSITE" id="PS50156">
    <property type="entry name" value="SSD"/>
    <property type="match status" value="1"/>
</dbReference>
<feature type="transmembrane region" description="Helical" evidence="2">
    <location>
        <begin position="551"/>
        <end position="572"/>
    </location>
</feature>
<feature type="transmembrane region" description="Helical" evidence="2">
    <location>
        <begin position="801"/>
        <end position="818"/>
    </location>
</feature>
<feature type="domain" description="SSD" evidence="3">
    <location>
        <begin position="327"/>
        <end position="499"/>
    </location>
</feature>
<evidence type="ECO:0000313" key="4">
    <source>
        <dbReference type="EMBL" id="CAF1000274.1"/>
    </source>
</evidence>
<dbReference type="PANTHER" id="PTHR10796:SF92">
    <property type="entry name" value="PATCHED-RELATED, ISOFORM A"/>
    <property type="match status" value="1"/>
</dbReference>
<feature type="transmembrane region" description="Helical" evidence="2">
    <location>
        <begin position="331"/>
        <end position="353"/>
    </location>
</feature>
<comment type="similarity">
    <text evidence="1">Belongs to the patched family.</text>
</comment>
<keyword evidence="2" id="KW-1133">Transmembrane helix</keyword>
<name>A0A814GRF9_9BILA</name>
<feature type="transmembrane region" description="Helical" evidence="2">
    <location>
        <begin position="359"/>
        <end position="382"/>
    </location>
</feature>
<protein>
    <recommendedName>
        <fullName evidence="3">SSD domain-containing protein</fullName>
    </recommendedName>
</protein>
<feature type="transmembrane region" description="Helical" evidence="2">
    <location>
        <begin position="743"/>
        <end position="762"/>
    </location>
</feature>
<accession>A0A814GRF9</accession>
<feature type="transmembrane region" description="Helical" evidence="2">
    <location>
        <begin position="447"/>
        <end position="466"/>
    </location>
</feature>
<evidence type="ECO:0000256" key="2">
    <source>
        <dbReference type="SAM" id="Phobius"/>
    </source>
</evidence>
<feature type="transmembrane region" description="Helical" evidence="2">
    <location>
        <begin position="51"/>
        <end position="73"/>
    </location>
</feature>
<feature type="transmembrane region" description="Helical" evidence="2">
    <location>
        <begin position="858"/>
        <end position="880"/>
    </location>
</feature>
<evidence type="ECO:0000313" key="5">
    <source>
        <dbReference type="Proteomes" id="UP000663864"/>
    </source>
</evidence>
<feature type="transmembrane region" description="Helical" evidence="2">
    <location>
        <begin position="478"/>
        <end position="501"/>
    </location>
</feature>
<dbReference type="InterPro" id="IPR000731">
    <property type="entry name" value="SSD"/>
</dbReference>
<dbReference type="Pfam" id="PF12349">
    <property type="entry name" value="Sterol-sensing"/>
    <property type="match status" value="1"/>
</dbReference>
<feature type="transmembrane region" description="Helical" evidence="2">
    <location>
        <begin position="830"/>
        <end position="852"/>
    </location>
</feature>
<dbReference type="InterPro" id="IPR053958">
    <property type="entry name" value="HMGCR/SNAP/NPC1-like_SSD"/>
</dbReference>
<comment type="caution">
    <text evidence="4">The sequence shown here is derived from an EMBL/GenBank/DDBJ whole genome shotgun (WGS) entry which is preliminary data.</text>
</comment>
<keyword evidence="2" id="KW-0472">Membrane</keyword>